<evidence type="ECO:0000259" key="5">
    <source>
        <dbReference type="PROSITE" id="PS50893"/>
    </source>
</evidence>
<evidence type="ECO:0000256" key="2">
    <source>
        <dbReference type="ARBA" id="ARBA00022741"/>
    </source>
</evidence>
<reference evidence="6" key="1">
    <citation type="submission" date="2022-04" db="EMBL/GenBank/DDBJ databases">
        <title>Brenneria sp. isolated from walnut trees in Serbia.</title>
        <authorList>
            <person name="Gasic K."/>
            <person name="Zlatkovic N."/>
            <person name="Kuzmanovic N."/>
        </authorList>
    </citation>
    <scope>NUCLEOTIDE SEQUENCE</scope>
    <source>
        <strain evidence="7">KBI 423</strain>
        <strain evidence="6">KBI 447</strain>
    </source>
</reference>
<keyword evidence="2" id="KW-0547">Nucleotide-binding</keyword>
<dbReference type="Proteomes" id="UP001165568">
    <property type="component" value="Unassembled WGS sequence"/>
</dbReference>
<gene>
    <name evidence="6" type="ORF">NC803_09105</name>
    <name evidence="7" type="ORF">NC856_08590</name>
</gene>
<dbReference type="InterPro" id="IPR017911">
    <property type="entry name" value="MacB-like_ATP-bd"/>
</dbReference>
<dbReference type="GO" id="GO:0016887">
    <property type="term" value="F:ATP hydrolysis activity"/>
    <property type="evidence" value="ECO:0007669"/>
    <property type="project" value="InterPro"/>
</dbReference>
<proteinExistence type="inferred from homology"/>
<evidence type="ECO:0000313" key="6">
    <source>
        <dbReference type="EMBL" id="MCV9879007.1"/>
    </source>
</evidence>
<dbReference type="CDD" id="cd03255">
    <property type="entry name" value="ABC_MJ0796_LolCDE_FtsE"/>
    <property type="match status" value="1"/>
</dbReference>
<sequence>MVELNDIRHGYGDVNVLNNLSLRVASGETCAILGSSGSGKSTLLSILGLLEPLVTGEYCLDGENMMSCTSHQRAALRNRKLGFVFQHFHLLPRLNALDNVALPLLYRAMPLAVSRHRAAAVLESLGMTPWLHSYPAMLSGGQRQRVAIARALVGEPSLLLADEPTGNLDTNTAHDIMSLLLELNRRKGLTMVMVTHDEHLAECLHQRWHMRGGKLIEAR</sequence>
<evidence type="ECO:0000256" key="3">
    <source>
        <dbReference type="ARBA" id="ARBA00022840"/>
    </source>
</evidence>
<dbReference type="Gene3D" id="3.40.50.300">
    <property type="entry name" value="P-loop containing nucleotide triphosphate hydrolases"/>
    <property type="match status" value="1"/>
</dbReference>
<dbReference type="EMBL" id="JAMPJU010000005">
    <property type="protein sequence ID" value="MCV9882329.1"/>
    <property type="molecule type" value="Genomic_DNA"/>
</dbReference>
<dbReference type="SUPFAM" id="SSF52540">
    <property type="entry name" value="P-loop containing nucleoside triphosphate hydrolases"/>
    <property type="match status" value="1"/>
</dbReference>
<evidence type="ECO:0000313" key="9">
    <source>
        <dbReference type="Proteomes" id="UP001165569"/>
    </source>
</evidence>
<dbReference type="EMBL" id="JAMPJT010000005">
    <property type="protein sequence ID" value="MCV9879007.1"/>
    <property type="molecule type" value="Genomic_DNA"/>
</dbReference>
<dbReference type="FunFam" id="3.40.50.300:FF:000032">
    <property type="entry name" value="Export ABC transporter ATP-binding protein"/>
    <property type="match status" value="1"/>
</dbReference>
<dbReference type="InterPro" id="IPR017871">
    <property type="entry name" value="ABC_transporter-like_CS"/>
</dbReference>
<dbReference type="GO" id="GO:1902495">
    <property type="term" value="C:transmembrane transporter complex"/>
    <property type="evidence" value="ECO:0007669"/>
    <property type="project" value="UniProtKB-ARBA"/>
</dbReference>
<dbReference type="InterPro" id="IPR003593">
    <property type="entry name" value="AAA+_ATPase"/>
</dbReference>
<evidence type="ECO:0000313" key="8">
    <source>
        <dbReference type="Proteomes" id="UP001165568"/>
    </source>
</evidence>
<dbReference type="Pfam" id="PF00005">
    <property type="entry name" value="ABC_tran"/>
    <property type="match status" value="1"/>
</dbReference>
<comment type="caution">
    <text evidence="6">The sequence shown here is derived from an EMBL/GenBank/DDBJ whole genome shotgun (WGS) entry which is preliminary data.</text>
</comment>
<dbReference type="PROSITE" id="PS00211">
    <property type="entry name" value="ABC_TRANSPORTER_1"/>
    <property type="match status" value="1"/>
</dbReference>
<dbReference type="GO" id="GO:0022857">
    <property type="term" value="F:transmembrane transporter activity"/>
    <property type="evidence" value="ECO:0007669"/>
    <property type="project" value="TreeGrafter"/>
</dbReference>
<keyword evidence="3 6" id="KW-0067">ATP-binding</keyword>
<name>A0AA42C1E0_9GAMM</name>
<dbReference type="InterPro" id="IPR003439">
    <property type="entry name" value="ABC_transporter-like_ATP-bd"/>
</dbReference>
<dbReference type="PANTHER" id="PTHR24220">
    <property type="entry name" value="IMPORT ATP-BINDING PROTEIN"/>
    <property type="match status" value="1"/>
</dbReference>
<protein>
    <submittedName>
        <fullName evidence="6">ABC transporter ATP-binding protein</fullName>
    </submittedName>
</protein>
<keyword evidence="8" id="KW-1185">Reference proteome</keyword>
<dbReference type="GO" id="GO:0005524">
    <property type="term" value="F:ATP binding"/>
    <property type="evidence" value="ECO:0007669"/>
    <property type="project" value="UniProtKB-KW"/>
</dbReference>
<dbReference type="InterPro" id="IPR015854">
    <property type="entry name" value="ABC_transpr_LolD-like"/>
</dbReference>
<dbReference type="PROSITE" id="PS50893">
    <property type="entry name" value="ABC_TRANSPORTER_2"/>
    <property type="match status" value="1"/>
</dbReference>
<evidence type="ECO:0000256" key="1">
    <source>
        <dbReference type="ARBA" id="ARBA00022448"/>
    </source>
</evidence>
<dbReference type="GO" id="GO:0005886">
    <property type="term" value="C:plasma membrane"/>
    <property type="evidence" value="ECO:0007669"/>
    <property type="project" value="TreeGrafter"/>
</dbReference>
<dbReference type="PANTHER" id="PTHR24220:SF86">
    <property type="entry name" value="ABC TRANSPORTER ABCH.1"/>
    <property type="match status" value="1"/>
</dbReference>
<accession>A0AA42C1E0</accession>
<evidence type="ECO:0000256" key="4">
    <source>
        <dbReference type="ARBA" id="ARBA00038388"/>
    </source>
</evidence>
<dbReference type="RefSeq" id="WP_264090017.1">
    <property type="nucleotide sequence ID" value="NZ_JAMPJT010000005.1"/>
</dbReference>
<dbReference type="AlphaFoldDB" id="A0AA42C1E0"/>
<organism evidence="6 9">
    <name type="scientific">Brenneria izbisi</name>
    <dbReference type="NCBI Taxonomy" id="2939450"/>
    <lineage>
        <taxon>Bacteria</taxon>
        <taxon>Pseudomonadati</taxon>
        <taxon>Pseudomonadota</taxon>
        <taxon>Gammaproteobacteria</taxon>
        <taxon>Enterobacterales</taxon>
        <taxon>Pectobacteriaceae</taxon>
        <taxon>Brenneria</taxon>
    </lineage>
</organism>
<dbReference type="Proteomes" id="UP001165569">
    <property type="component" value="Unassembled WGS sequence"/>
</dbReference>
<comment type="similarity">
    <text evidence="4">Belongs to the ABC transporter superfamily. Macrolide exporter (TC 3.A.1.122) family.</text>
</comment>
<dbReference type="SMART" id="SM00382">
    <property type="entry name" value="AAA"/>
    <property type="match status" value="1"/>
</dbReference>
<keyword evidence="1" id="KW-0813">Transport</keyword>
<evidence type="ECO:0000313" key="7">
    <source>
        <dbReference type="EMBL" id="MCV9882329.1"/>
    </source>
</evidence>
<dbReference type="InterPro" id="IPR027417">
    <property type="entry name" value="P-loop_NTPase"/>
</dbReference>
<feature type="domain" description="ABC transporter" evidence="5">
    <location>
        <begin position="2"/>
        <end position="218"/>
    </location>
</feature>